<dbReference type="PaxDb" id="6945-B7PGP2"/>
<keyword evidence="4" id="KW-1267">Proteomics identification</keyword>
<gene>
    <name evidence="1" type="ORF">IscW_ISCW004206</name>
</gene>
<dbReference type="EnsemblMetazoa" id="ISCW004206-RA">
    <property type="protein sequence ID" value="ISCW004206-PA"/>
    <property type="gene ID" value="ISCW004206"/>
</dbReference>
<dbReference type="HOGENOM" id="CLU_2657220_0_0_1"/>
<name>B7PGP2_IXOSC</name>
<dbReference type="VEuPathDB" id="VectorBase:ISCW004206"/>
<dbReference type="InParanoid" id="B7PGP2"/>
<organism>
    <name type="scientific">Ixodes scapularis</name>
    <name type="common">Black-legged tick</name>
    <name type="synonym">Deer tick</name>
    <dbReference type="NCBI Taxonomy" id="6945"/>
    <lineage>
        <taxon>Eukaryota</taxon>
        <taxon>Metazoa</taxon>
        <taxon>Ecdysozoa</taxon>
        <taxon>Arthropoda</taxon>
        <taxon>Chelicerata</taxon>
        <taxon>Arachnida</taxon>
        <taxon>Acari</taxon>
        <taxon>Parasitiformes</taxon>
        <taxon>Ixodida</taxon>
        <taxon>Ixodoidea</taxon>
        <taxon>Ixodidae</taxon>
        <taxon>Ixodinae</taxon>
        <taxon>Ixodes</taxon>
    </lineage>
</organism>
<evidence type="ECO:0000313" key="3">
    <source>
        <dbReference type="Proteomes" id="UP000001555"/>
    </source>
</evidence>
<dbReference type="InterPro" id="IPR045864">
    <property type="entry name" value="aa-tRNA-synth_II/BPL/LPL"/>
</dbReference>
<dbReference type="Gene3D" id="3.30.40.230">
    <property type="match status" value="1"/>
</dbReference>
<dbReference type="VEuPathDB" id="VectorBase:ISCI004206"/>
<protein>
    <submittedName>
        <fullName evidence="1 2">Uncharacterized protein</fullName>
    </submittedName>
</protein>
<dbReference type="EMBL" id="DS709050">
    <property type="protein sequence ID" value="EEC05764.1"/>
    <property type="molecule type" value="Genomic_DNA"/>
</dbReference>
<dbReference type="SUPFAM" id="SSF55681">
    <property type="entry name" value="Class II aaRS and biotin synthetases"/>
    <property type="match status" value="1"/>
</dbReference>
<dbReference type="PANTHER" id="PTHR10745:SF0">
    <property type="entry name" value="GLYCINE--TRNA LIGASE"/>
    <property type="match status" value="1"/>
</dbReference>
<keyword evidence="3" id="KW-1185">Reference proteome</keyword>
<dbReference type="AlphaFoldDB" id="B7PGP2"/>
<dbReference type="VEuPathDB" id="VectorBase:ISCP_027099"/>
<evidence type="ECO:0000313" key="1">
    <source>
        <dbReference type="EMBL" id="EEC05764.1"/>
    </source>
</evidence>
<dbReference type="Proteomes" id="UP000001555">
    <property type="component" value="Unassembled WGS sequence"/>
</dbReference>
<accession>B7PGP2</accession>
<dbReference type="STRING" id="6945.B7PGP2"/>
<sequence length="76" mass="8400">MSHLEKLSADKKTTAEQKAEYEDIVVKLDGMNKDEMTAVLRRFAMKSPTSGNELSDAIEFNLMFSTFIGPSGLVKG</sequence>
<dbReference type="OrthoDB" id="57698at2759"/>
<dbReference type="InterPro" id="IPR027031">
    <property type="entry name" value="Gly-tRNA_synthase/POLG2"/>
</dbReference>
<evidence type="ECO:0000313" key="2">
    <source>
        <dbReference type="EnsemblMetazoa" id="ISCW004206-PA"/>
    </source>
</evidence>
<dbReference type="PANTHER" id="PTHR10745">
    <property type="entry name" value="GLYCYL-TRNA SYNTHETASE/DNA POLYMERASE SUBUNIT GAMMA-2"/>
    <property type="match status" value="1"/>
</dbReference>
<reference evidence="2" key="2">
    <citation type="submission" date="2020-05" db="UniProtKB">
        <authorList>
            <consortium name="EnsemblMetazoa"/>
        </authorList>
    </citation>
    <scope>IDENTIFICATION</scope>
    <source>
        <strain evidence="2">wikel</strain>
    </source>
</reference>
<dbReference type="EMBL" id="ABJB010845501">
    <property type="status" value="NOT_ANNOTATED_CDS"/>
    <property type="molecule type" value="Genomic_DNA"/>
</dbReference>
<reference evidence="1 3" key="1">
    <citation type="submission" date="2008-03" db="EMBL/GenBank/DDBJ databases">
        <title>Annotation of Ixodes scapularis.</title>
        <authorList>
            <consortium name="Ixodes scapularis Genome Project Consortium"/>
            <person name="Caler E."/>
            <person name="Hannick L.I."/>
            <person name="Bidwell S."/>
            <person name="Joardar V."/>
            <person name="Thiagarajan M."/>
            <person name="Amedeo P."/>
            <person name="Galinsky K.J."/>
            <person name="Schobel S."/>
            <person name="Inman J."/>
            <person name="Hostetler J."/>
            <person name="Miller J."/>
            <person name="Hammond M."/>
            <person name="Megy K."/>
            <person name="Lawson D."/>
            <person name="Kodira C."/>
            <person name="Sutton G."/>
            <person name="Meyer J."/>
            <person name="Hill C.A."/>
            <person name="Birren B."/>
            <person name="Nene V."/>
            <person name="Collins F."/>
            <person name="Alarcon-Chaidez F."/>
            <person name="Wikel S."/>
            <person name="Strausberg R."/>
        </authorList>
    </citation>
    <scope>NUCLEOTIDE SEQUENCE [LARGE SCALE GENOMIC DNA]</scope>
    <source>
        <strain evidence="3">Wikel</strain>
        <strain evidence="1">Wikel colony</strain>
    </source>
</reference>
<proteinExistence type="evidence at protein level"/>
<evidence type="ECO:0007829" key="4">
    <source>
        <dbReference type="PeptideAtlas" id="B7PGP2"/>
    </source>
</evidence>